<dbReference type="GO" id="GO:0008270">
    <property type="term" value="F:zinc ion binding"/>
    <property type="evidence" value="ECO:0007669"/>
    <property type="project" value="InterPro"/>
</dbReference>
<evidence type="ECO:0000256" key="5">
    <source>
        <dbReference type="SAM" id="MobiDB-lite"/>
    </source>
</evidence>
<dbReference type="PROSITE" id="PS00463">
    <property type="entry name" value="ZN2_CY6_FUNGAL_1"/>
    <property type="match status" value="1"/>
</dbReference>
<keyword evidence="8" id="KW-1185">Reference proteome</keyword>
<dbReference type="SMART" id="SM00066">
    <property type="entry name" value="GAL4"/>
    <property type="match status" value="1"/>
</dbReference>
<dbReference type="AlphaFoldDB" id="A0A5N5XIN9"/>
<feature type="domain" description="Zn(2)-C6 fungal-type" evidence="6">
    <location>
        <begin position="4"/>
        <end position="32"/>
    </location>
</feature>
<dbReference type="EMBL" id="ML732154">
    <property type="protein sequence ID" value="KAB8078970.1"/>
    <property type="molecule type" value="Genomic_DNA"/>
</dbReference>
<dbReference type="InterPro" id="IPR053175">
    <property type="entry name" value="DHMBA_Reg_Transcription_Factor"/>
</dbReference>
<keyword evidence="1" id="KW-0805">Transcription regulation</keyword>
<evidence type="ECO:0000256" key="3">
    <source>
        <dbReference type="ARBA" id="ARBA00023163"/>
    </source>
</evidence>
<dbReference type="InterPro" id="IPR021858">
    <property type="entry name" value="Fun_TF"/>
</dbReference>
<dbReference type="GO" id="GO:0003677">
    <property type="term" value="F:DNA binding"/>
    <property type="evidence" value="ECO:0007669"/>
    <property type="project" value="UniProtKB-KW"/>
</dbReference>
<evidence type="ECO:0000259" key="6">
    <source>
        <dbReference type="PROSITE" id="PS50048"/>
    </source>
</evidence>
<dbReference type="PROSITE" id="PS50048">
    <property type="entry name" value="ZN2_CY6_FUNGAL_2"/>
    <property type="match status" value="1"/>
</dbReference>
<dbReference type="CDD" id="cd00067">
    <property type="entry name" value="GAL4"/>
    <property type="match status" value="1"/>
</dbReference>
<dbReference type="Pfam" id="PF00172">
    <property type="entry name" value="Zn_clus"/>
    <property type="match status" value="1"/>
</dbReference>
<dbReference type="PANTHER" id="PTHR38791">
    <property type="entry name" value="ZN(II)2CYS6 TRANSCRIPTION FACTOR (EUROFUNG)-RELATED-RELATED"/>
    <property type="match status" value="1"/>
</dbReference>
<dbReference type="PANTHER" id="PTHR38791:SF11">
    <property type="entry name" value="ZN(II)2CYS6 TRANSCRIPTION FACTOR (EUROFUNG)"/>
    <property type="match status" value="1"/>
</dbReference>
<reference evidence="7 8" key="1">
    <citation type="submission" date="2019-04" db="EMBL/GenBank/DDBJ databases">
        <title>Friends and foes A comparative genomics study of 23 Aspergillus species from section Flavi.</title>
        <authorList>
            <consortium name="DOE Joint Genome Institute"/>
            <person name="Kjaerbolling I."/>
            <person name="Vesth T."/>
            <person name="Frisvad J.C."/>
            <person name="Nybo J.L."/>
            <person name="Theobald S."/>
            <person name="Kildgaard S."/>
            <person name="Isbrandt T."/>
            <person name="Kuo A."/>
            <person name="Sato A."/>
            <person name="Lyhne E.K."/>
            <person name="Kogle M.E."/>
            <person name="Wiebenga A."/>
            <person name="Kun R.S."/>
            <person name="Lubbers R.J."/>
            <person name="Makela M.R."/>
            <person name="Barry K."/>
            <person name="Chovatia M."/>
            <person name="Clum A."/>
            <person name="Daum C."/>
            <person name="Haridas S."/>
            <person name="He G."/>
            <person name="LaButti K."/>
            <person name="Lipzen A."/>
            <person name="Mondo S."/>
            <person name="Riley R."/>
            <person name="Salamov A."/>
            <person name="Simmons B.A."/>
            <person name="Magnuson J.K."/>
            <person name="Henrissat B."/>
            <person name="Mortensen U.H."/>
            <person name="Larsen T.O."/>
            <person name="Devries R.P."/>
            <person name="Grigoriev I.V."/>
            <person name="Machida M."/>
            <person name="Baker S.E."/>
            <person name="Andersen M.R."/>
        </authorList>
    </citation>
    <scope>NUCLEOTIDE SEQUENCE [LARGE SCALE GENOMIC DNA]</scope>
    <source>
        <strain evidence="7 8">CBS 151.66</strain>
    </source>
</reference>
<accession>A0A5N5XIN9</accession>
<keyword evidence="4" id="KW-0539">Nucleus</keyword>
<dbReference type="SUPFAM" id="SSF57701">
    <property type="entry name" value="Zn2/Cys6 DNA-binding domain"/>
    <property type="match status" value="1"/>
</dbReference>
<evidence type="ECO:0000313" key="8">
    <source>
        <dbReference type="Proteomes" id="UP000326565"/>
    </source>
</evidence>
<dbReference type="InterPro" id="IPR036864">
    <property type="entry name" value="Zn2-C6_fun-type_DNA-bd_sf"/>
</dbReference>
<evidence type="ECO:0000256" key="1">
    <source>
        <dbReference type="ARBA" id="ARBA00023015"/>
    </source>
</evidence>
<proteinExistence type="predicted"/>
<evidence type="ECO:0000256" key="2">
    <source>
        <dbReference type="ARBA" id="ARBA00023125"/>
    </source>
</evidence>
<keyword evidence="3" id="KW-0804">Transcription</keyword>
<dbReference type="InterPro" id="IPR001138">
    <property type="entry name" value="Zn2Cys6_DnaBD"/>
</dbReference>
<gene>
    <name evidence="7" type="ORF">BDV29DRAFT_121295</name>
</gene>
<evidence type="ECO:0000256" key="4">
    <source>
        <dbReference type="ARBA" id="ARBA00023242"/>
    </source>
</evidence>
<organism evidence="7 8">
    <name type="scientific">Aspergillus leporis</name>
    <dbReference type="NCBI Taxonomy" id="41062"/>
    <lineage>
        <taxon>Eukaryota</taxon>
        <taxon>Fungi</taxon>
        <taxon>Dikarya</taxon>
        <taxon>Ascomycota</taxon>
        <taxon>Pezizomycotina</taxon>
        <taxon>Eurotiomycetes</taxon>
        <taxon>Eurotiomycetidae</taxon>
        <taxon>Eurotiales</taxon>
        <taxon>Aspergillaceae</taxon>
        <taxon>Aspergillus</taxon>
        <taxon>Aspergillus subgen. Circumdati</taxon>
    </lineage>
</organism>
<sequence length="598" mass="66229">MTKGCYTCRRRRIICDNGLPSCRKCRDAGKECLGYQKPLVWVKGGVASRGKMMGRSFDDVQTSPDRMSDGSPVALPDSTGGDAPGQDSLDIISYDLPQIPVVEDALDTVQSENYELVGPGTNISAEDYIPTPRGMVDPLFKDLNPLSRFYISHFGQNVVGCLALYSNVRNPYRDLTVLVGDSPVLAHALATTGALHYALLASCDFSPTPWLSDGASVTGTLPSPQEVETAVIRSMSRGPASKIYEHFLGLKQRTLRQLSQDLRDPIKRTDNRTLAVIVVLALIDAIESGDGAWKYHLEGAKKLLMSRKNKRPSSPTEGIIDWLDAFVVDGCLVMQVMGSTLARPGSLSKPFYSSDMGPEALKRLEETSWVGCPAYLLEVIFFVHEGWCADPDPDTNPPAMNYSSNFLPKGSNPLQSPTALLHHIQAFDPVAWSEEMQNFLHLPDLSVRTALATIWQAAVYLYASRVLSRPRTQGRATSNTLGLPPDHKDITNLLIQQIPLIPVADAHFKCLIWPTFIAGAECRNPSQRPLLLQTLSAIYYDVTSVNVRNAAWVLSLMWQKRDSKRDQQQHASGSPSYDDDDFDWIQELDDSRIDWLFI</sequence>
<dbReference type="Gene3D" id="4.10.240.10">
    <property type="entry name" value="Zn(2)-C6 fungal-type DNA-binding domain"/>
    <property type="match status" value="1"/>
</dbReference>
<dbReference type="Pfam" id="PF11951">
    <property type="entry name" value="Fungal_trans_2"/>
    <property type="match status" value="1"/>
</dbReference>
<evidence type="ECO:0000313" key="7">
    <source>
        <dbReference type="EMBL" id="KAB8078970.1"/>
    </source>
</evidence>
<feature type="region of interest" description="Disordered" evidence="5">
    <location>
        <begin position="53"/>
        <end position="82"/>
    </location>
</feature>
<dbReference type="GO" id="GO:0009893">
    <property type="term" value="P:positive regulation of metabolic process"/>
    <property type="evidence" value="ECO:0007669"/>
    <property type="project" value="UniProtKB-ARBA"/>
</dbReference>
<keyword evidence="2" id="KW-0238">DNA-binding</keyword>
<name>A0A5N5XIN9_9EURO</name>
<dbReference type="Proteomes" id="UP000326565">
    <property type="component" value="Unassembled WGS sequence"/>
</dbReference>
<dbReference type="GO" id="GO:0000981">
    <property type="term" value="F:DNA-binding transcription factor activity, RNA polymerase II-specific"/>
    <property type="evidence" value="ECO:0007669"/>
    <property type="project" value="InterPro"/>
</dbReference>
<dbReference type="OrthoDB" id="5380854at2759"/>
<protein>
    <recommendedName>
        <fullName evidence="6">Zn(2)-C6 fungal-type domain-containing protein</fullName>
    </recommendedName>
</protein>